<gene>
    <name evidence="2" type="ORF">SAMN02745225_00513</name>
</gene>
<dbReference type="AlphaFoldDB" id="A0A1M4T5N3"/>
<keyword evidence="1" id="KW-1133">Transmembrane helix</keyword>
<feature type="transmembrane region" description="Helical" evidence="1">
    <location>
        <begin position="15"/>
        <end position="34"/>
    </location>
</feature>
<keyword evidence="3" id="KW-1185">Reference proteome</keyword>
<dbReference type="EMBL" id="FQUL01000004">
    <property type="protein sequence ID" value="SHE39853.1"/>
    <property type="molecule type" value="Genomic_DNA"/>
</dbReference>
<sequence length="42" mass="4568">MLGILGENSQAGADITYIIPIGVFIAALIYGFFVRKRPTNKV</sequence>
<accession>A0A1M4T5N3</accession>
<dbReference type="RefSeq" id="WP_272867271.1">
    <property type="nucleotide sequence ID" value="NZ_FQUL01000004.1"/>
</dbReference>
<protein>
    <submittedName>
        <fullName evidence="2">Uncharacterized protein</fullName>
    </submittedName>
</protein>
<dbReference type="STRING" id="1121881.SAMN02745225_00513"/>
<evidence type="ECO:0000313" key="2">
    <source>
        <dbReference type="EMBL" id="SHE39853.1"/>
    </source>
</evidence>
<dbReference type="Proteomes" id="UP000184295">
    <property type="component" value="Unassembled WGS sequence"/>
</dbReference>
<keyword evidence="1" id="KW-0472">Membrane</keyword>
<evidence type="ECO:0000313" key="3">
    <source>
        <dbReference type="Proteomes" id="UP000184295"/>
    </source>
</evidence>
<organism evidence="2 3">
    <name type="scientific">Ferrithrix thermotolerans DSM 19514</name>
    <dbReference type="NCBI Taxonomy" id="1121881"/>
    <lineage>
        <taxon>Bacteria</taxon>
        <taxon>Bacillati</taxon>
        <taxon>Actinomycetota</taxon>
        <taxon>Acidimicrobiia</taxon>
        <taxon>Acidimicrobiales</taxon>
        <taxon>Acidimicrobiaceae</taxon>
        <taxon>Ferrithrix</taxon>
    </lineage>
</organism>
<keyword evidence="1" id="KW-0812">Transmembrane</keyword>
<proteinExistence type="predicted"/>
<reference evidence="3" key="1">
    <citation type="submission" date="2016-11" db="EMBL/GenBank/DDBJ databases">
        <authorList>
            <person name="Varghese N."/>
            <person name="Submissions S."/>
        </authorList>
    </citation>
    <scope>NUCLEOTIDE SEQUENCE [LARGE SCALE GENOMIC DNA]</scope>
    <source>
        <strain evidence="3">DSM 19514</strain>
    </source>
</reference>
<evidence type="ECO:0000256" key="1">
    <source>
        <dbReference type="SAM" id="Phobius"/>
    </source>
</evidence>
<name>A0A1M4T5N3_9ACTN</name>